<dbReference type="InterPro" id="IPR036866">
    <property type="entry name" value="RibonucZ/Hydroxyglut_hydro"/>
</dbReference>
<evidence type="ECO:0000259" key="2">
    <source>
        <dbReference type="SMART" id="SM00849"/>
    </source>
</evidence>
<evidence type="ECO:0000259" key="3">
    <source>
        <dbReference type="SMART" id="SM01027"/>
    </source>
</evidence>
<dbReference type="Gene3D" id="3.60.15.10">
    <property type="entry name" value="Ribonuclease Z/Hydroxyacylglutathione hydrolase-like"/>
    <property type="match status" value="1"/>
</dbReference>
<dbReference type="InterPro" id="IPR011108">
    <property type="entry name" value="RMMBL"/>
</dbReference>
<dbReference type="AlphaFoldDB" id="A0A955L8X5"/>
<dbReference type="InterPro" id="IPR001279">
    <property type="entry name" value="Metallo-B-lactamas"/>
</dbReference>
<feature type="domain" description="Beta-Casp" evidence="3">
    <location>
        <begin position="242"/>
        <end position="365"/>
    </location>
</feature>
<dbReference type="SMART" id="SM01027">
    <property type="entry name" value="Beta-Casp"/>
    <property type="match status" value="1"/>
</dbReference>
<dbReference type="GO" id="GO:0016787">
    <property type="term" value="F:hydrolase activity"/>
    <property type="evidence" value="ECO:0007669"/>
    <property type="project" value="UniProtKB-KW"/>
</dbReference>
<feature type="domain" description="Metallo-beta-lactamase" evidence="2">
    <location>
        <begin position="17"/>
        <end position="222"/>
    </location>
</feature>
<dbReference type="Gene3D" id="3.40.50.10890">
    <property type="match status" value="1"/>
</dbReference>
<proteinExistence type="predicted"/>
<protein>
    <submittedName>
        <fullName evidence="4">MBL fold metallo-hydrolase</fullName>
    </submittedName>
</protein>
<dbReference type="Pfam" id="PF10996">
    <property type="entry name" value="Beta-Casp"/>
    <property type="match status" value="1"/>
</dbReference>
<dbReference type="GO" id="GO:0004521">
    <property type="term" value="F:RNA endonuclease activity"/>
    <property type="evidence" value="ECO:0007669"/>
    <property type="project" value="TreeGrafter"/>
</dbReference>
<dbReference type="PANTHER" id="PTHR11203">
    <property type="entry name" value="CLEAVAGE AND POLYADENYLATION SPECIFICITY FACTOR FAMILY MEMBER"/>
    <property type="match status" value="1"/>
</dbReference>
<evidence type="ECO:0000313" key="4">
    <source>
        <dbReference type="EMBL" id="MCA9386224.1"/>
    </source>
</evidence>
<reference evidence="4" key="1">
    <citation type="submission" date="2020-04" db="EMBL/GenBank/DDBJ databases">
        <authorList>
            <person name="Zhang T."/>
        </authorList>
    </citation>
    <scope>NUCLEOTIDE SEQUENCE</scope>
    <source>
        <strain evidence="4">HKST-UBA11</strain>
    </source>
</reference>
<sequence length="451" mass="50845">MLKNFELKFCGAAKTVTGSCYEITADKRKILIDCGMFQGEDVFKLNYEEFKFIPKEIEAVVLTHGHIDHCGLLPKLYKEGFRGKVYCTPPTAEILRYILLDSARVQEKNFQFKHIEPLYNVDDSIGLLSLLETKDFNTSFELDSFEIELIPSSHILGAASVSFKYSGKHLLFSGDIGRIKPRIIKGFEDDFLEPDTIIMESLYGNRLHPDFEQGVSKLSHIINETTSRNGNVIIPIFSLHRSQEILFILNSLIKEGRLDPNVQLFFDTPLGENLLNVYLENSKYFSSDFNSLDDPFGLENPNLSIVRSGGKSRRLKKEQGAIIIAGGGMADGGRVVGHIASFIHDTNSSIIFTGFQAEGTLGHELIKHPNEVTINKQKRKVKFKIHEVYGFSAHADSNELLWWLESHTSDNLKEVFLVHADLEQSSDFSELIKGKGYTNITIPELGQTVDF</sequence>
<dbReference type="Pfam" id="PF00753">
    <property type="entry name" value="Lactamase_B"/>
    <property type="match status" value="1"/>
</dbReference>
<keyword evidence="1" id="KW-0378">Hydrolase</keyword>
<gene>
    <name evidence="4" type="ORF">KC717_06275</name>
</gene>
<dbReference type="SMART" id="SM00849">
    <property type="entry name" value="Lactamase_B"/>
    <property type="match status" value="1"/>
</dbReference>
<evidence type="ECO:0000256" key="1">
    <source>
        <dbReference type="ARBA" id="ARBA00022801"/>
    </source>
</evidence>
<dbReference type="InterPro" id="IPR050698">
    <property type="entry name" value="MBL"/>
</dbReference>
<dbReference type="EMBL" id="JAGQLH010000101">
    <property type="protein sequence ID" value="MCA9386224.1"/>
    <property type="molecule type" value="Genomic_DNA"/>
</dbReference>
<dbReference type="Pfam" id="PF07521">
    <property type="entry name" value="RMMBL"/>
    <property type="match status" value="1"/>
</dbReference>
<dbReference type="InterPro" id="IPR022712">
    <property type="entry name" value="Beta_Casp"/>
</dbReference>
<name>A0A955L8X5_9BACT</name>
<reference evidence="4" key="2">
    <citation type="journal article" date="2021" name="Microbiome">
        <title>Successional dynamics and alternative stable states in a saline activated sludge microbial community over 9 years.</title>
        <authorList>
            <person name="Wang Y."/>
            <person name="Ye J."/>
            <person name="Ju F."/>
            <person name="Liu L."/>
            <person name="Boyd J.A."/>
            <person name="Deng Y."/>
            <person name="Parks D.H."/>
            <person name="Jiang X."/>
            <person name="Yin X."/>
            <person name="Woodcroft B.J."/>
            <person name="Tyson G.W."/>
            <person name="Hugenholtz P."/>
            <person name="Polz M.F."/>
            <person name="Zhang T."/>
        </authorList>
    </citation>
    <scope>NUCLEOTIDE SEQUENCE</scope>
    <source>
        <strain evidence="4">HKST-UBA11</strain>
    </source>
</reference>
<dbReference type="SUPFAM" id="SSF56281">
    <property type="entry name" value="Metallo-hydrolase/oxidoreductase"/>
    <property type="match status" value="1"/>
</dbReference>
<comment type="caution">
    <text evidence="4">The sequence shown here is derived from an EMBL/GenBank/DDBJ whole genome shotgun (WGS) entry which is preliminary data.</text>
</comment>
<dbReference type="Proteomes" id="UP000754563">
    <property type="component" value="Unassembled WGS sequence"/>
</dbReference>
<dbReference type="PANTHER" id="PTHR11203:SF37">
    <property type="entry name" value="INTEGRATOR COMPLEX SUBUNIT 11"/>
    <property type="match status" value="1"/>
</dbReference>
<evidence type="ECO:0000313" key="5">
    <source>
        <dbReference type="Proteomes" id="UP000754563"/>
    </source>
</evidence>
<accession>A0A955L8X5</accession>
<dbReference type="CDD" id="cd16295">
    <property type="entry name" value="TTHA0252-CPSF-like_MBL-fold"/>
    <property type="match status" value="1"/>
</dbReference>
<organism evidence="4 5">
    <name type="scientific">Candidatus Dojkabacteria bacterium</name>
    <dbReference type="NCBI Taxonomy" id="2099670"/>
    <lineage>
        <taxon>Bacteria</taxon>
        <taxon>Candidatus Dojkabacteria</taxon>
    </lineage>
</organism>